<dbReference type="AlphaFoldDB" id="A0A1B2F699"/>
<dbReference type="EMBL" id="CP016634">
    <property type="protein sequence ID" value="ANY87674.1"/>
    <property type="molecule type" value="Genomic_DNA"/>
</dbReference>
<evidence type="ECO:0000313" key="1">
    <source>
        <dbReference type="EMBL" id="ANY87674.1"/>
    </source>
</evidence>
<accession>A0A1B2F699</accession>
<proteinExistence type="predicted"/>
<dbReference type="InterPro" id="IPR058601">
    <property type="entry name" value="Phage_phiTE_015-like"/>
</dbReference>
<name>A0A1B2F699_PSEPU</name>
<protein>
    <submittedName>
        <fullName evidence="1">Uncharacterized protein</fullName>
    </submittedName>
</protein>
<dbReference type="RefSeq" id="WP_099593490.1">
    <property type="nucleotide sequence ID" value="NZ_CP016634.1"/>
</dbReference>
<gene>
    <name evidence="1" type="ORF">IEC33019_2117</name>
</gene>
<dbReference type="Pfam" id="PF26207">
    <property type="entry name" value="Phage_phiTE_015"/>
    <property type="match status" value="1"/>
</dbReference>
<organism evidence="1">
    <name type="scientific">Pseudomonas putida</name>
    <name type="common">Arthrobacter siderocapsulatus</name>
    <dbReference type="NCBI Taxonomy" id="303"/>
    <lineage>
        <taxon>Bacteria</taxon>
        <taxon>Pseudomonadati</taxon>
        <taxon>Pseudomonadota</taxon>
        <taxon>Gammaproteobacteria</taxon>
        <taxon>Pseudomonadales</taxon>
        <taxon>Pseudomonadaceae</taxon>
        <taxon>Pseudomonas</taxon>
    </lineage>
</organism>
<reference evidence="1" key="1">
    <citation type="submission" date="2016-07" db="EMBL/GenBank/DDBJ databases">
        <title>New class B carbapenemase carried by novel plasmid in Pseudomonas putida enviromental strain in eastern Amazonia.</title>
        <authorList>
            <person name="Souza C.O."/>
            <person name="Lima K.V."/>
            <person name="Brasiliense D.M."/>
            <person name="Perez-Chaparro P.J."/>
            <person name="Mamizuka E.M."/>
            <person name="Lima M.O."/>
            <person name="Lima L.N."/>
            <person name="McCulloch J.A."/>
        </authorList>
    </citation>
    <scope>NUCLEOTIDE SEQUENCE [LARGE SCALE GENOMIC DNA]</scope>
    <source>
        <strain evidence="1">IEC33019</strain>
    </source>
</reference>
<sequence>MDTNKMREQFEAWALRAKAHGEHFDLSRGNHGAYKSPITHWLYCSWVASWQASREAVVVELPEKDGPFTTNGVEYYSLHSEGRNQAIDEISSALVAQGLKVAP</sequence>